<dbReference type="Proteomes" id="UP000007882">
    <property type="component" value="Chromosome"/>
</dbReference>
<dbReference type="SUPFAM" id="SSF53850">
    <property type="entry name" value="Periplasmic binding protein-like II"/>
    <property type="match status" value="1"/>
</dbReference>
<dbReference type="Gene3D" id="3.40.190.10">
    <property type="entry name" value="Periplasmic binding protein-like II"/>
    <property type="match status" value="1"/>
</dbReference>
<gene>
    <name evidence="1" type="ordered locus">AMIS_65890</name>
</gene>
<sequence>MSVPQYRKARELGGHKLGGRKLGARQLGVVALVAGLGLGLTACSTKSDDDGQEAGGKVTITVDCQPVGAQKELLANWNADVATFQQENPDIVIKSVSVGEQCNNPPDFTARLAGGTMTDVFYGYMTDLQQVLDSGQAMDITEFASKDTIPTWDSVDPALKEVFTDGGKLYAVPVKNYSMGLVYNKVLFAKAGLDVNNPPKTWPEVREAAKKIAALGNGIAGYSEYSAGNTGGWHFTSLLYSQGGQVLSEDGKTAAFNTPEGKQVLQNLKDMRYGDNSMGSRQLLQWADLLTNAAAGKVGMFIGAPDSTQAIVSQFQGKFEDWAMAPLPGQAGPAKGTLGGGEGYFFKKGLTPEQVKAGLKWVAYQKLTVGKGQLDYVRAKPQNYPVGLPQPLLFANGTEAQKQELELRKANANVDTANYALFEATPVPIKGEPRNAQAVYAVLDSAMSGVLTDPKANIDALLKTAEEKVNQLQAAGS</sequence>
<dbReference type="CDD" id="cd13585">
    <property type="entry name" value="PBP2_TMBP_like"/>
    <property type="match status" value="1"/>
</dbReference>
<reference evidence="1 2" key="1">
    <citation type="submission" date="2012-02" db="EMBL/GenBank/DDBJ databases">
        <title>Complete genome sequence of Actinoplanes missouriensis 431 (= NBRC 102363).</title>
        <authorList>
            <person name="Ohnishi Y."/>
            <person name="Ishikawa J."/>
            <person name="Sekine M."/>
            <person name="Hosoyama A."/>
            <person name="Harada T."/>
            <person name="Narita H."/>
            <person name="Hata T."/>
            <person name="Konno Y."/>
            <person name="Tutikane K."/>
            <person name="Fujita N."/>
            <person name="Horinouchi S."/>
            <person name="Hayakawa M."/>
        </authorList>
    </citation>
    <scope>NUCLEOTIDE SEQUENCE [LARGE SCALE GENOMIC DNA]</scope>
    <source>
        <strain evidence="2">ATCC 14538 / DSM 43046 / CBS 188.64 / JCM 3121 / NBRC 102363 / NCIMB 12654 / NRRL B-3342 / UNCC 431</strain>
    </source>
</reference>
<dbReference type="InterPro" id="IPR006059">
    <property type="entry name" value="SBP"/>
</dbReference>
<dbReference type="HOGENOM" id="CLU_031285_8_0_11"/>
<dbReference type="eggNOG" id="COG1653">
    <property type="taxonomic scope" value="Bacteria"/>
</dbReference>
<dbReference type="RefSeq" id="WP_014446694.1">
    <property type="nucleotide sequence ID" value="NC_017093.1"/>
</dbReference>
<dbReference type="STRING" id="512565.AMIS_65890"/>
<dbReference type="OrthoDB" id="2644341at2"/>
<dbReference type="Pfam" id="PF01547">
    <property type="entry name" value="SBP_bac_1"/>
    <property type="match status" value="1"/>
</dbReference>
<name>I0HFM2_ACTM4</name>
<organism evidence="1 2">
    <name type="scientific">Actinoplanes missouriensis (strain ATCC 14538 / DSM 43046 / CBS 188.64 / JCM 3121 / NBRC 102363 / NCIMB 12654 / NRRL B-3342 / UNCC 431)</name>
    <dbReference type="NCBI Taxonomy" id="512565"/>
    <lineage>
        <taxon>Bacteria</taxon>
        <taxon>Bacillati</taxon>
        <taxon>Actinomycetota</taxon>
        <taxon>Actinomycetes</taxon>
        <taxon>Micromonosporales</taxon>
        <taxon>Micromonosporaceae</taxon>
        <taxon>Actinoplanes</taxon>
    </lineage>
</organism>
<dbReference type="PATRIC" id="fig|512565.3.peg.6591"/>
<keyword evidence="2" id="KW-1185">Reference proteome</keyword>
<protein>
    <submittedName>
        <fullName evidence="1">Putative sugar ABC transporter substrate-binding protein</fullName>
    </submittedName>
</protein>
<accession>I0HFM2</accession>
<dbReference type="InterPro" id="IPR050490">
    <property type="entry name" value="Bact_solute-bd_prot1"/>
</dbReference>
<evidence type="ECO:0000313" key="1">
    <source>
        <dbReference type="EMBL" id="BAL91809.1"/>
    </source>
</evidence>
<dbReference type="KEGG" id="ams:AMIS_65890"/>
<proteinExistence type="predicted"/>
<dbReference type="EMBL" id="AP012319">
    <property type="protein sequence ID" value="BAL91809.1"/>
    <property type="molecule type" value="Genomic_DNA"/>
</dbReference>
<evidence type="ECO:0000313" key="2">
    <source>
        <dbReference type="Proteomes" id="UP000007882"/>
    </source>
</evidence>
<dbReference type="PANTHER" id="PTHR43649:SF16">
    <property type="entry name" value="SUGAR-BINDING LIPOPROTEIN"/>
    <property type="match status" value="1"/>
</dbReference>
<dbReference type="PANTHER" id="PTHR43649">
    <property type="entry name" value="ARABINOSE-BINDING PROTEIN-RELATED"/>
    <property type="match status" value="1"/>
</dbReference>
<dbReference type="AlphaFoldDB" id="I0HFM2"/>